<reference evidence="1" key="1">
    <citation type="journal article" date="2014" name="Front. Microbiol.">
        <title>High frequency of phylogenetically diverse reductive dehalogenase-homologous genes in deep subseafloor sedimentary metagenomes.</title>
        <authorList>
            <person name="Kawai M."/>
            <person name="Futagami T."/>
            <person name="Toyoda A."/>
            <person name="Takaki Y."/>
            <person name="Nishi S."/>
            <person name="Hori S."/>
            <person name="Arai W."/>
            <person name="Tsubouchi T."/>
            <person name="Morono Y."/>
            <person name="Uchiyama I."/>
            <person name="Ito T."/>
            <person name="Fujiyama A."/>
            <person name="Inagaki F."/>
            <person name="Takami H."/>
        </authorList>
    </citation>
    <scope>NUCLEOTIDE SEQUENCE</scope>
    <source>
        <strain evidence="1">Expedition CK06-06</strain>
    </source>
</reference>
<gene>
    <name evidence="1" type="ORF">S06H3_45070</name>
</gene>
<organism evidence="1">
    <name type="scientific">marine sediment metagenome</name>
    <dbReference type="NCBI Taxonomy" id="412755"/>
    <lineage>
        <taxon>unclassified sequences</taxon>
        <taxon>metagenomes</taxon>
        <taxon>ecological metagenomes</taxon>
    </lineage>
</organism>
<dbReference type="AlphaFoldDB" id="X1QMV4"/>
<dbReference type="EMBL" id="BARV01028098">
    <property type="protein sequence ID" value="GAI44579.1"/>
    <property type="molecule type" value="Genomic_DNA"/>
</dbReference>
<sequence>MEGLNKNKIMEIDSIFLFNFIWPTNINILYKKKIVVVVEKPFFVEKAKNWVKRIT</sequence>
<evidence type="ECO:0000313" key="1">
    <source>
        <dbReference type="EMBL" id="GAI44579.1"/>
    </source>
</evidence>
<protein>
    <submittedName>
        <fullName evidence="1">Uncharacterized protein</fullName>
    </submittedName>
</protein>
<proteinExistence type="predicted"/>
<feature type="non-terminal residue" evidence="1">
    <location>
        <position position="55"/>
    </location>
</feature>
<accession>X1QMV4</accession>
<comment type="caution">
    <text evidence="1">The sequence shown here is derived from an EMBL/GenBank/DDBJ whole genome shotgun (WGS) entry which is preliminary data.</text>
</comment>
<name>X1QMV4_9ZZZZ</name>